<feature type="region of interest" description="Disordered" evidence="1">
    <location>
        <begin position="1"/>
        <end position="41"/>
    </location>
</feature>
<protein>
    <recommendedName>
        <fullName evidence="7">TraP</fullName>
    </recommendedName>
</protein>
<evidence type="ECO:0000313" key="4">
    <source>
        <dbReference type="EMBL" id="RAP71997.1"/>
    </source>
</evidence>
<dbReference type="RefSeq" id="WP_070135848.1">
    <property type="nucleotide sequence ID" value="NZ_LJAM02000074.1"/>
</dbReference>
<evidence type="ECO:0000313" key="6">
    <source>
        <dbReference type="Proteomes" id="UP000244334"/>
    </source>
</evidence>
<feature type="compositionally biased region" description="Polar residues" evidence="1">
    <location>
        <begin position="127"/>
        <end position="139"/>
    </location>
</feature>
<gene>
    <name evidence="4" type="ORF">ACZ87_01176</name>
    <name evidence="3" type="ORF">BBW68_02665</name>
</gene>
<keyword evidence="2" id="KW-0472">Membrane</keyword>
<proteinExistence type="predicted"/>
<feature type="compositionally biased region" description="Acidic residues" evidence="1">
    <location>
        <begin position="1"/>
        <end position="10"/>
    </location>
</feature>
<dbReference type="Proteomes" id="UP000244334">
    <property type="component" value="Unassembled WGS sequence"/>
</dbReference>
<keyword evidence="2" id="KW-1133">Transmembrane helix</keyword>
<dbReference type="OrthoDB" id="6507272at2"/>
<feature type="transmembrane region" description="Helical" evidence="2">
    <location>
        <begin position="49"/>
        <end position="68"/>
    </location>
</feature>
<evidence type="ECO:0000313" key="5">
    <source>
        <dbReference type="Proteomes" id="UP000243534"/>
    </source>
</evidence>
<keyword evidence="6" id="KW-1185">Reference proteome</keyword>
<reference evidence="4 6" key="2">
    <citation type="submission" date="2018-04" db="EMBL/GenBank/DDBJ databases">
        <title>Genomes of the Obligate Erwinia dacicola and Facultative Enterobacter sp. OLF Endosymbionts of the Olive Fruit fly, Bactrocera oleae.</title>
        <authorList>
            <person name="Estes A.M."/>
            <person name="Hearn D.J."/>
            <person name="Agarwal S."/>
            <person name="Pierson E.A."/>
            <person name="Dunning-Hotopp J.C."/>
        </authorList>
    </citation>
    <scope>NUCLEOTIDE SEQUENCE [LARGE SCALE GENOMIC DNA]</scope>
    <source>
        <strain evidence="4 6">Oroville</strain>
    </source>
</reference>
<feature type="region of interest" description="Disordered" evidence="1">
    <location>
        <begin position="184"/>
        <end position="207"/>
    </location>
</feature>
<evidence type="ECO:0000256" key="1">
    <source>
        <dbReference type="SAM" id="MobiDB-lite"/>
    </source>
</evidence>
<feature type="compositionally biased region" description="Low complexity" evidence="1">
    <location>
        <begin position="185"/>
        <end position="198"/>
    </location>
</feature>
<reference evidence="3 5" key="1">
    <citation type="submission" date="2016-07" db="EMBL/GenBank/DDBJ databases">
        <authorList>
            <person name="Yuval B."/>
        </authorList>
    </citation>
    <scope>NUCLEOTIDE SEQUENCE [LARGE SCALE GENOMIC DNA]</scope>
    <source>
        <strain evidence="3 5">IL</strain>
    </source>
</reference>
<comment type="caution">
    <text evidence="3">The sequence shown here is derived from an EMBL/GenBank/DDBJ whole genome shotgun (WGS) entry which is preliminary data.</text>
</comment>
<sequence>MKENYFDSDLEPATSPLPELHPEPEEEASEAPAKDENPKNKRQFMGYDLSTLLIAGGVLVALLVYAVWPDEPPQRAFVPDHQAAPVAAPTEEEAPAPKPESAPAPAPEPPQHTEPVQSSAPPVDAQALQQASEANQQGISALDSRVSDAERRLAELEARMKAMGTGTTAPVKAVSKPVKRTVVKSTSASTHRTAAARTGTDNQRSTGVQGWRVHTIYPGMAWITHRGSTWSVQAGDNINGMTIRSINATARTVTTDRGVIRQGG</sequence>
<dbReference type="EMBL" id="LJAM02000074">
    <property type="protein sequence ID" value="RAP71997.1"/>
    <property type="molecule type" value="Genomic_DNA"/>
</dbReference>
<evidence type="ECO:0000256" key="2">
    <source>
        <dbReference type="SAM" id="Phobius"/>
    </source>
</evidence>
<feature type="compositionally biased region" description="Pro residues" evidence="1">
    <location>
        <begin position="96"/>
        <end position="112"/>
    </location>
</feature>
<feature type="region of interest" description="Disordered" evidence="1">
    <location>
        <begin position="81"/>
        <end position="146"/>
    </location>
</feature>
<dbReference type="EMBL" id="MAYS01000573">
    <property type="protein sequence ID" value="OFC58921.1"/>
    <property type="molecule type" value="Genomic_DNA"/>
</dbReference>
<evidence type="ECO:0008006" key="7">
    <source>
        <dbReference type="Google" id="ProtNLM"/>
    </source>
</evidence>
<evidence type="ECO:0000313" key="3">
    <source>
        <dbReference type="EMBL" id="OFC58921.1"/>
    </source>
</evidence>
<name>A0A1E7YV43_9GAMM</name>
<organism evidence="3 5">
    <name type="scientific">Candidatus Erwinia dacicola</name>
    <dbReference type="NCBI Taxonomy" id="252393"/>
    <lineage>
        <taxon>Bacteria</taxon>
        <taxon>Pseudomonadati</taxon>
        <taxon>Pseudomonadota</taxon>
        <taxon>Gammaproteobacteria</taxon>
        <taxon>Enterobacterales</taxon>
        <taxon>Erwiniaceae</taxon>
        <taxon>Erwinia</taxon>
    </lineage>
</organism>
<dbReference type="Proteomes" id="UP000243534">
    <property type="component" value="Unassembled WGS sequence"/>
</dbReference>
<accession>A0A1E7YV43</accession>
<keyword evidence="2" id="KW-0812">Transmembrane</keyword>
<dbReference type="AlphaFoldDB" id="A0A1E7YV43"/>